<comment type="similarity">
    <text evidence="8">Belongs to the binding-protein-dependent transport system permease family.</text>
</comment>
<dbReference type="GO" id="GO:0055085">
    <property type="term" value="P:transmembrane transport"/>
    <property type="evidence" value="ECO:0007669"/>
    <property type="project" value="InterPro"/>
</dbReference>
<accession>Q0FWY2</accession>
<evidence type="ECO:0000256" key="5">
    <source>
        <dbReference type="ARBA" id="ARBA00022692"/>
    </source>
</evidence>
<keyword evidence="7 8" id="KW-0472">Membrane</keyword>
<evidence type="ECO:0000259" key="9">
    <source>
        <dbReference type="PROSITE" id="PS50928"/>
    </source>
</evidence>
<keyword evidence="6 8" id="KW-1133">Transmembrane helix</keyword>
<evidence type="ECO:0000256" key="7">
    <source>
        <dbReference type="ARBA" id="ARBA00023136"/>
    </source>
</evidence>
<dbReference type="Pfam" id="PF00528">
    <property type="entry name" value="BPD_transp_1"/>
    <property type="match status" value="1"/>
</dbReference>
<dbReference type="eggNOG" id="COG1177">
    <property type="taxonomic scope" value="Bacteria"/>
</dbReference>
<sequence>MNRLRPGVLATLLSSLVALFLLMPLIAVVPVSFTSRRYLSLPNGDWSWRHYTALFGDPDWGSSLLTSVQVGVLASLLAVALAAAFCIGIWMLRPRGAGLMTGFVLLPMVAPPVVSSLTLYFFLNQLARWNSLVAYDKLGGVVLAHMVMIVPYAVVVIMVSLSQLDRRMDLAAQSMGASVPTRVFGVILPNIRFGLLGAFFLCFLLSWDEIGVTLFVTSVETITLPRRMWMGLRDNVDPAIAALSVLLILVVTVLVVIRAAMLMRKERRARGA</sequence>
<dbReference type="SUPFAM" id="SSF161098">
    <property type="entry name" value="MetI-like"/>
    <property type="match status" value="1"/>
</dbReference>
<dbReference type="Proteomes" id="UP000006230">
    <property type="component" value="Unassembled WGS sequence"/>
</dbReference>
<feature type="transmembrane region" description="Helical" evidence="8">
    <location>
        <begin position="70"/>
        <end position="92"/>
    </location>
</feature>
<dbReference type="OrthoDB" id="9815533at2"/>
<evidence type="ECO:0000256" key="1">
    <source>
        <dbReference type="ARBA" id="ARBA00004429"/>
    </source>
</evidence>
<feature type="transmembrane region" description="Helical" evidence="8">
    <location>
        <begin position="239"/>
        <end position="260"/>
    </location>
</feature>
<dbReference type="RefSeq" id="WP_007801829.1">
    <property type="nucleotide sequence ID" value="NZ_DS022277.1"/>
</dbReference>
<feature type="domain" description="ABC transmembrane type-1" evidence="9">
    <location>
        <begin position="64"/>
        <end position="258"/>
    </location>
</feature>
<evidence type="ECO:0000256" key="8">
    <source>
        <dbReference type="RuleBase" id="RU363032"/>
    </source>
</evidence>
<dbReference type="PANTHER" id="PTHR43357">
    <property type="entry name" value="INNER MEMBRANE ABC TRANSPORTER PERMEASE PROTEIN YDCV"/>
    <property type="match status" value="1"/>
</dbReference>
<name>Q0FWY2_SALBH</name>
<proteinExistence type="inferred from homology"/>
<dbReference type="GO" id="GO:0005886">
    <property type="term" value="C:plasma membrane"/>
    <property type="evidence" value="ECO:0007669"/>
    <property type="project" value="UniProtKB-SubCell"/>
</dbReference>
<feature type="transmembrane region" description="Helical" evidence="8">
    <location>
        <begin position="143"/>
        <end position="162"/>
    </location>
</feature>
<dbReference type="AlphaFoldDB" id="Q0FWY2"/>
<keyword evidence="3" id="KW-1003">Cell membrane</keyword>
<comment type="caution">
    <text evidence="10">The sequence shown here is derived from an EMBL/GenBank/DDBJ whole genome shotgun (WGS) entry which is preliminary data.</text>
</comment>
<dbReference type="STRING" id="314265.R2601_02568"/>
<organism evidence="10 11">
    <name type="scientific">Salipiger bermudensis (strain DSM 26914 / JCM 13377 / KCTC 12554 / HTCC2601)</name>
    <name type="common">Pelagibaca bermudensis</name>
    <dbReference type="NCBI Taxonomy" id="314265"/>
    <lineage>
        <taxon>Bacteria</taxon>
        <taxon>Pseudomonadati</taxon>
        <taxon>Pseudomonadota</taxon>
        <taxon>Alphaproteobacteria</taxon>
        <taxon>Rhodobacterales</taxon>
        <taxon>Roseobacteraceae</taxon>
        <taxon>Salipiger</taxon>
    </lineage>
</organism>
<evidence type="ECO:0000313" key="11">
    <source>
        <dbReference type="Proteomes" id="UP000006230"/>
    </source>
</evidence>
<protein>
    <submittedName>
        <fullName evidence="10">ABC transporter, permease protein</fullName>
    </submittedName>
</protein>
<keyword evidence="11" id="KW-1185">Reference proteome</keyword>
<evidence type="ECO:0000256" key="3">
    <source>
        <dbReference type="ARBA" id="ARBA00022475"/>
    </source>
</evidence>
<dbReference type="InterPro" id="IPR035906">
    <property type="entry name" value="MetI-like_sf"/>
</dbReference>
<feature type="transmembrane region" description="Helical" evidence="8">
    <location>
        <begin position="183"/>
        <end position="207"/>
    </location>
</feature>
<evidence type="ECO:0000256" key="6">
    <source>
        <dbReference type="ARBA" id="ARBA00022989"/>
    </source>
</evidence>
<dbReference type="PANTHER" id="PTHR43357:SF4">
    <property type="entry name" value="INNER MEMBRANE ABC TRANSPORTER PERMEASE PROTEIN YDCV"/>
    <property type="match status" value="1"/>
</dbReference>
<evidence type="ECO:0000313" key="10">
    <source>
        <dbReference type="EMBL" id="EAU48420.1"/>
    </source>
</evidence>
<dbReference type="Gene3D" id="1.10.3720.10">
    <property type="entry name" value="MetI-like"/>
    <property type="match status" value="1"/>
</dbReference>
<dbReference type="InterPro" id="IPR000515">
    <property type="entry name" value="MetI-like"/>
</dbReference>
<dbReference type="CDD" id="cd06261">
    <property type="entry name" value="TM_PBP2"/>
    <property type="match status" value="1"/>
</dbReference>
<dbReference type="PROSITE" id="PS50928">
    <property type="entry name" value="ABC_TM1"/>
    <property type="match status" value="1"/>
</dbReference>
<gene>
    <name evidence="10" type="ORF">R2601_02568</name>
</gene>
<reference evidence="10 11" key="1">
    <citation type="journal article" date="2010" name="J. Bacteriol.">
        <title>Genome sequences of Pelagibaca bermudensis HTCC2601T and Maritimibacter alkaliphilus HTCC2654T, the type strains of two marine Roseobacter genera.</title>
        <authorList>
            <person name="Thrash J.C."/>
            <person name="Cho J.C."/>
            <person name="Ferriera S."/>
            <person name="Johnson J."/>
            <person name="Vergin K.L."/>
            <person name="Giovannoni S.J."/>
        </authorList>
    </citation>
    <scope>NUCLEOTIDE SEQUENCE [LARGE SCALE GENOMIC DNA]</scope>
    <source>
        <strain evidence="11">DSM 26914 / JCM 13377 / KCTC 12554 / HTCC2601</strain>
    </source>
</reference>
<evidence type="ECO:0000256" key="4">
    <source>
        <dbReference type="ARBA" id="ARBA00022519"/>
    </source>
</evidence>
<keyword evidence="5 8" id="KW-0812">Transmembrane</keyword>
<dbReference type="HOGENOM" id="CLU_016047_3_1_5"/>
<dbReference type="EMBL" id="AATQ01000001">
    <property type="protein sequence ID" value="EAU48420.1"/>
    <property type="molecule type" value="Genomic_DNA"/>
</dbReference>
<keyword evidence="4" id="KW-0997">Cell inner membrane</keyword>
<keyword evidence="2 8" id="KW-0813">Transport</keyword>
<evidence type="ECO:0000256" key="2">
    <source>
        <dbReference type="ARBA" id="ARBA00022448"/>
    </source>
</evidence>
<comment type="subcellular location">
    <subcellularLocation>
        <location evidence="1">Cell inner membrane</location>
        <topology evidence="1">Multi-pass membrane protein</topology>
    </subcellularLocation>
    <subcellularLocation>
        <location evidence="8">Cell membrane</location>
        <topology evidence="8">Multi-pass membrane protein</topology>
    </subcellularLocation>
</comment>
<feature type="transmembrane region" description="Helical" evidence="8">
    <location>
        <begin position="104"/>
        <end position="123"/>
    </location>
</feature>